<dbReference type="EMBL" id="LR134167">
    <property type="protein sequence ID" value="VEB24576.1"/>
    <property type="molecule type" value="Genomic_DNA"/>
</dbReference>
<protein>
    <submittedName>
        <fullName evidence="1">Uncharacterized protein</fullName>
    </submittedName>
</protein>
<keyword evidence="2" id="KW-1185">Reference proteome</keyword>
<evidence type="ECO:0000313" key="2">
    <source>
        <dbReference type="Proteomes" id="UP000268198"/>
    </source>
</evidence>
<dbReference type="AlphaFoldDB" id="A0A447SRX7"/>
<sequence length="42" mass="4870">MKEQKYTAAELKRQAMELSRLAYQQAKKNAENTSHLNTTKSK</sequence>
<dbReference type="RefSeq" id="WP_126372700.1">
    <property type="nucleotide sequence ID" value="NZ_JBMMGZ010000018.1"/>
</dbReference>
<proteinExistence type="predicted"/>
<reference evidence="1 2" key="1">
    <citation type="submission" date="2018-12" db="EMBL/GenBank/DDBJ databases">
        <authorList>
            <consortium name="Pathogen Informatics"/>
        </authorList>
    </citation>
    <scope>NUCLEOTIDE SEQUENCE [LARGE SCALE GENOMIC DNA]</scope>
    <source>
        <strain evidence="1 2">NCTC3438</strain>
    </source>
</reference>
<name>A0A447SRX7_AVIVO</name>
<gene>
    <name evidence="1" type="ORF">NCTC3438_01593</name>
</gene>
<evidence type="ECO:0000313" key="1">
    <source>
        <dbReference type="EMBL" id="VEB24576.1"/>
    </source>
</evidence>
<dbReference type="KEGG" id="avt:NCTC3438_01593"/>
<organism evidence="1 2">
    <name type="scientific">Avibacterium volantium</name>
    <name type="common">Pasteurella volantium</name>
    <dbReference type="NCBI Taxonomy" id="762"/>
    <lineage>
        <taxon>Bacteria</taxon>
        <taxon>Pseudomonadati</taxon>
        <taxon>Pseudomonadota</taxon>
        <taxon>Gammaproteobacteria</taxon>
        <taxon>Pasteurellales</taxon>
        <taxon>Pasteurellaceae</taxon>
        <taxon>Avibacterium</taxon>
    </lineage>
</organism>
<accession>A0A447SRX7</accession>
<dbReference type="Proteomes" id="UP000268198">
    <property type="component" value="Chromosome"/>
</dbReference>